<dbReference type="AlphaFoldDB" id="A0A7S4HG22"/>
<protein>
    <submittedName>
        <fullName evidence="1">Uncharacterized protein</fullName>
    </submittedName>
</protein>
<sequence>MRSEAVASQEVNGITDVIFLPLELGDPLADSGSGSILPRMPHRSSPVFECVSVVDEAAAGKIFCGESRDEALTLLPIEPNLAADTGTSLVSDGRIMRKDLLTVPLAAIIACASGAGRCADTSNPGARLARGRAARRALLARVTFLLNTSFTPPGLSGM</sequence>
<name>A0A7S4HG22_9EUKA</name>
<reference evidence="1" key="1">
    <citation type="submission" date="2021-01" db="EMBL/GenBank/DDBJ databases">
        <authorList>
            <person name="Corre E."/>
            <person name="Pelletier E."/>
            <person name="Niang G."/>
            <person name="Scheremetjew M."/>
            <person name="Finn R."/>
            <person name="Kale V."/>
            <person name="Holt S."/>
            <person name="Cochrane G."/>
            <person name="Meng A."/>
            <person name="Brown T."/>
            <person name="Cohen L."/>
        </authorList>
    </citation>
    <scope>NUCLEOTIDE SEQUENCE</scope>
    <source>
        <strain evidence="1">UIO037</strain>
    </source>
</reference>
<dbReference type="EMBL" id="HBKO01006928">
    <property type="protein sequence ID" value="CAE2197967.1"/>
    <property type="molecule type" value="Transcribed_RNA"/>
</dbReference>
<proteinExistence type="predicted"/>
<evidence type="ECO:0000313" key="1">
    <source>
        <dbReference type="EMBL" id="CAE2197967.1"/>
    </source>
</evidence>
<organism evidence="1">
    <name type="scientific">Prymnesium polylepis</name>
    <dbReference type="NCBI Taxonomy" id="72548"/>
    <lineage>
        <taxon>Eukaryota</taxon>
        <taxon>Haptista</taxon>
        <taxon>Haptophyta</taxon>
        <taxon>Prymnesiophyceae</taxon>
        <taxon>Prymnesiales</taxon>
        <taxon>Prymnesiaceae</taxon>
        <taxon>Prymnesium</taxon>
    </lineage>
</organism>
<gene>
    <name evidence="1" type="ORF">CPOL0286_LOCUS3321</name>
</gene>
<accession>A0A7S4HG22</accession>